<dbReference type="InterPro" id="IPR036875">
    <property type="entry name" value="Znf_CCHC_sf"/>
</dbReference>
<dbReference type="OrthoDB" id="6774950at2759"/>
<accession>A0A9P0CWI6</accession>
<dbReference type="InterPro" id="IPR001878">
    <property type="entry name" value="Znf_CCHC"/>
</dbReference>
<feature type="region of interest" description="Disordered" evidence="1">
    <location>
        <begin position="132"/>
        <end position="229"/>
    </location>
</feature>
<evidence type="ECO:0000259" key="2">
    <source>
        <dbReference type="SMART" id="SM00343"/>
    </source>
</evidence>
<feature type="compositionally biased region" description="Polar residues" evidence="1">
    <location>
        <begin position="343"/>
        <end position="353"/>
    </location>
</feature>
<keyword evidence="4" id="KW-1185">Reference proteome</keyword>
<proteinExistence type="predicted"/>
<evidence type="ECO:0000256" key="1">
    <source>
        <dbReference type="SAM" id="MobiDB-lite"/>
    </source>
</evidence>
<reference evidence="3" key="1">
    <citation type="submission" date="2022-01" db="EMBL/GenBank/DDBJ databases">
        <authorList>
            <person name="King R."/>
        </authorList>
    </citation>
    <scope>NUCLEOTIDE SEQUENCE</scope>
</reference>
<dbReference type="GO" id="GO:0003676">
    <property type="term" value="F:nucleic acid binding"/>
    <property type="evidence" value="ECO:0007669"/>
    <property type="project" value="InterPro"/>
</dbReference>
<feature type="region of interest" description="Disordered" evidence="1">
    <location>
        <begin position="332"/>
        <end position="353"/>
    </location>
</feature>
<evidence type="ECO:0000313" key="4">
    <source>
        <dbReference type="Proteomes" id="UP001153636"/>
    </source>
</evidence>
<dbReference type="Gene3D" id="4.10.60.10">
    <property type="entry name" value="Zinc finger, CCHC-type"/>
    <property type="match status" value="1"/>
</dbReference>
<protein>
    <recommendedName>
        <fullName evidence="2">CCHC-type domain-containing protein</fullName>
    </recommendedName>
</protein>
<dbReference type="SMART" id="SM00343">
    <property type="entry name" value="ZnF_C2HC"/>
    <property type="match status" value="1"/>
</dbReference>
<feature type="compositionally biased region" description="Low complexity" evidence="1">
    <location>
        <begin position="142"/>
        <end position="153"/>
    </location>
</feature>
<organism evidence="3 4">
    <name type="scientific">Psylliodes chrysocephalus</name>
    <dbReference type="NCBI Taxonomy" id="3402493"/>
    <lineage>
        <taxon>Eukaryota</taxon>
        <taxon>Metazoa</taxon>
        <taxon>Ecdysozoa</taxon>
        <taxon>Arthropoda</taxon>
        <taxon>Hexapoda</taxon>
        <taxon>Insecta</taxon>
        <taxon>Pterygota</taxon>
        <taxon>Neoptera</taxon>
        <taxon>Endopterygota</taxon>
        <taxon>Coleoptera</taxon>
        <taxon>Polyphaga</taxon>
        <taxon>Cucujiformia</taxon>
        <taxon>Chrysomeloidea</taxon>
        <taxon>Chrysomelidae</taxon>
        <taxon>Galerucinae</taxon>
        <taxon>Alticini</taxon>
        <taxon>Psylliodes</taxon>
    </lineage>
</organism>
<name>A0A9P0CWI6_9CUCU</name>
<feature type="region of interest" description="Disordered" evidence="1">
    <location>
        <begin position="92"/>
        <end position="114"/>
    </location>
</feature>
<sequence length="353" mass="39301">MSAHPNELIESAIRDLNLKLALPVSLLRAGIPDEEYNHILSFRRQAYITPTVENINIKTSVIIAHESNNYRIFISTNKMQCFICKQANHIASNCPNSTPVDPEESETTAHVDNPVESEISAHANTPMESEITAHASTSAEQSTSSPTDFSSSPEALQNLNDSLRTGQKRIHPSSSDQNSPPETPEIDLLSPADPHPMLPPQTSLLKNIPKTQKSVTKPTLKKAKKESSKDVKLSDAIKAAIQEYYQKNPNDLSLPMHNFIAYIENTFGCSDPYSEALQFTSNVRSLLKDMHLIYPEIQDRSLKNRFSRLTKKIKHILEEMDTGSIASLSSLTSVEQDNEDISDCSQHSQKSSY</sequence>
<feature type="domain" description="CCHC-type" evidence="2">
    <location>
        <begin position="80"/>
        <end position="96"/>
    </location>
</feature>
<dbReference type="EMBL" id="OV651833">
    <property type="protein sequence ID" value="CAH1107505.1"/>
    <property type="molecule type" value="Genomic_DNA"/>
</dbReference>
<dbReference type="GO" id="GO:0008270">
    <property type="term" value="F:zinc ion binding"/>
    <property type="evidence" value="ECO:0007669"/>
    <property type="project" value="InterPro"/>
</dbReference>
<feature type="compositionally biased region" description="Polar residues" evidence="1">
    <location>
        <begin position="154"/>
        <end position="165"/>
    </location>
</feature>
<dbReference type="Proteomes" id="UP001153636">
    <property type="component" value="Chromosome 21"/>
</dbReference>
<dbReference type="SUPFAM" id="SSF57756">
    <property type="entry name" value="Retrovirus zinc finger-like domains"/>
    <property type="match status" value="1"/>
</dbReference>
<feature type="compositionally biased region" description="Polar residues" evidence="1">
    <location>
        <begin position="200"/>
        <end position="212"/>
    </location>
</feature>
<gene>
    <name evidence="3" type="ORF">PSYICH_LOCUS8067</name>
</gene>
<dbReference type="AlphaFoldDB" id="A0A9P0CWI6"/>
<evidence type="ECO:0000313" key="3">
    <source>
        <dbReference type="EMBL" id="CAH1107505.1"/>
    </source>
</evidence>